<keyword evidence="3" id="KW-1185">Reference proteome</keyword>
<dbReference type="Gene3D" id="2.40.50.90">
    <property type="match status" value="1"/>
</dbReference>
<evidence type="ECO:0000313" key="2">
    <source>
        <dbReference type="EMBL" id="KFB11190.1"/>
    </source>
</evidence>
<dbReference type="eggNOG" id="COG1525">
    <property type="taxonomic scope" value="Bacteria"/>
</dbReference>
<dbReference type="Proteomes" id="UP000053675">
    <property type="component" value="Unassembled WGS sequence"/>
</dbReference>
<dbReference type="PATRIC" id="fig|472175.3.peg.2225"/>
<gene>
    <name evidence="2" type="ORF">EL18_02235</name>
</gene>
<dbReference type="InterPro" id="IPR035437">
    <property type="entry name" value="SNase_OB-fold_sf"/>
</dbReference>
<reference evidence="2 3" key="1">
    <citation type="submission" date="2014-05" db="EMBL/GenBank/DDBJ databases">
        <title>Draft Genome Sequence of Nitratireductor basaltis Strain UMTGB225, A Marine Bacterium Isolated from Green Barrel Tunicate.</title>
        <authorList>
            <person name="Gan H.Y."/>
        </authorList>
    </citation>
    <scope>NUCLEOTIDE SEQUENCE [LARGE SCALE GENOMIC DNA]</scope>
    <source>
        <strain evidence="2 3">UMTGB225</strain>
    </source>
</reference>
<comment type="caution">
    <text evidence="2">The sequence shown here is derived from an EMBL/GenBank/DDBJ whole genome shotgun (WGS) entry which is preliminary data.</text>
</comment>
<evidence type="ECO:0008006" key="4">
    <source>
        <dbReference type="Google" id="ProtNLM"/>
    </source>
</evidence>
<dbReference type="OrthoDB" id="9810674at2"/>
<sequence length="203" mass="22213">MDRADRVGQPVRLAFLAALLAAIVAPPCAHAQEKRVRIIDPTVAAPPPVAPHELMRVEPRPPLSPLAHEPVSKPIDRQQRFFKPVAVAAGKIRAQDLEFSLSGIQVLSPDEICDGPEGAWPCGRHARTAFRLWLRGRALDCEMDEEEAESAAQRSARCVVGDVDPAEWLVTHGWARAASESSYKAMETDARSLRRGIHGNGPR</sequence>
<name>A0A084UE04_9HYPH</name>
<dbReference type="SUPFAM" id="SSF50199">
    <property type="entry name" value="Staphylococcal nuclease"/>
    <property type="match status" value="1"/>
</dbReference>
<feature type="signal peptide" evidence="1">
    <location>
        <begin position="1"/>
        <end position="31"/>
    </location>
</feature>
<feature type="chain" id="PRO_5001783116" description="Thermonuclease family protein" evidence="1">
    <location>
        <begin position="32"/>
        <end position="203"/>
    </location>
</feature>
<protein>
    <recommendedName>
        <fullName evidence="4">Thermonuclease family protein</fullName>
    </recommendedName>
</protein>
<accession>A0A084UE04</accession>
<dbReference type="STRING" id="472175.EL18_02235"/>
<proteinExistence type="predicted"/>
<organism evidence="2 3">
    <name type="scientific">Nitratireductor basaltis</name>
    <dbReference type="NCBI Taxonomy" id="472175"/>
    <lineage>
        <taxon>Bacteria</taxon>
        <taxon>Pseudomonadati</taxon>
        <taxon>Pseudomonadota</taxon>
        <taxon>Alphaproteobacteria</taxon>
        <taxon>Hyphomicrobiales</taxon>
        <taxon>Phyllobacteriaceae</taxon>
        <taxon>Nitratireductor</taxon>
    </lineage>
</organism>
<evidence type="ECO:0000256" key="1">
    <source>
        <dbReference type="SAM" id="SignalP"/>
    </source>
</evidence>
<evidence type="ECO:0000313" key="3">
    <source>
        <dbReference type="Proteomes" id="UP000053675"/>
    </source>
</evidence>
<keyword evidence="1" id="KW-0732">Signal</keyword>
<dbReference type="RefSeq" id="WP_051914047.1">
    <property type="nucleotide sequence ID" value="NZ_JMQM01000001.1"/>
</dbReference>
<dbReference type="EMBL" id="JMQM01000001">
    <property type="protein sequence ID" value="KFB11190.1"/>
    <property type="molecule type" value="Genomic_DNA"/>
</dbReference>
<dbReference type="AlphaFoldDB" id="A0A084UE04"/>